<organism evidence="2 3">
    <name type="scientific">Pholiota conissans</name>
    <dbReference type="NCBI Taxonomy" id="109636"/>
    <lineage>
        <taxon>Eukaryota</taxon>
        <taxon>Fungi</taxon>
        <taxon>Dikarya</taxon>
        <taxon>Basidiomycota</taxon>
        <taxon>Agaricomycotina</taxon>
        <taxon>Agaricomycetes</taxon>
        <taxon>Agaricomycetidae</taxon>
        <taxon>Agaricales</taxon>
        <taxon>Agaricineae</taxon>
        <taxon>Strophariaceae</taxon>
        <taxon>Pholiota</taxon>
    </lineage>
</organism>
<proteinExistence type="predicted"/>
<feature type="domain" description="F-box" evidence="1">
    <location>
        <begin position="7"/>
        <end position="45"/>
    </location>
</feature>
<dbReference type="InterPro" id="IPR001810">
    <property type="entry name" value="F-box_dom"/>
</dbReference>
<dbReference type="SUPFAM" id="SSF52047">
    <property type="entry name" value="RNI-like"/>
    <property type="match status" value="1"/>
</dbReference>
<comment type="caution">
    <text evidence="2">The sequence shown here is derived from an EMBL/GenBank/DDBJ whole genome shotgun (WGS) entry which is preliminary data.</text>
</comment>
<dbReference type="SUPFAM" id="SSF81383">
    <property type="entry name" value="F-box domain"/>
    <property type="match status" value="1"/>
</dbReference>
<reference evidence="2" key="1">
    <citation type="submission" date="2020-11" db="EMBL/GenBank/DDBJ databases">
        <authorList>
            <consortium name="DOE Joint Genome Institute"/>
            <person name="Ahrendt S."/>
            <person name="Riley R."/>
            <person name="Andreopoulos W."/>
            <person name="Labutti K."/>
            <person name="Pangilinan J."/>
            <person name="Ruiz-Duenas F.J."/>
            <person name="Barrasa J.M."/>
            <person name="Sanchez-Garcia M."/>
            <person name="Camarero S."/>
            <person name="Miyauchi S."/>
            <person name="Serrano A."/>
            <person name="Linde D."/>
            <person name="Babiker R."/>
            <person name="Drula E."/>
            <person name="Ayuso-Fernandez I."/>
            <person name="Pacheco R."/>
            <person name="Padilla G."/>
            <person name="Ferreira P."/>
            <person name="Barriuso J."/>
            <person name="Kellner H."/>
            <person name="Castanera R."/>
            <person name="Alfaro M."/>
            <person name="Ramirez L."/>
            <person name="Pisabarro A.G."/>
            <person name="Kuo A."/>
            <person name="Tritt A."/>
            <person name="Lipzen A."/>
            <person name="He G."/>
            <person name="Yan M."/>
            <person name="Ng V."/>
            <person name="Cullen D."/>
            <person name="Martin F."/>
            <person name="Rosso M.-N."/>
            <person name="Henrissat B."/>
            <person name="Hibbett D."/>
            <person name="Martinez A.T."/>
            <person name="Grigoriev I.V."/>
        </authorList>
    </citation>
    <scope>NUCLEOTIDE SEQUENCE</scope>
    <source>
        <strain evidence="2">CIRM-BRFM 674</strain>
    </source>
</reference>
<dbReference type="CDD" id="cd09917">
    <property type="entry name" value="F-box_SF"/>
    <property type="match status" value="1"/>
</dbReference>
<dbReference type="Pfam" id="PF12937">
    <property type="entry name" value="F-box-like"/>
    <property type="match status" value="1"/>
</dbReference>
<dbReference type="OrthoDB" id="3054030at2759"/>
<evidence type="ECO:0000313" key="3">
    <source>
        <dbReference type="Proteomes" id="UP000807469"/>
    </source>
</evidence>
<accession>A0A9P5Z0Z8</accession>
<dbReference type="InterPro" id="IPR036047">
    <property type="entry name" value="F-box-like_dom_sf"/>
</dbReference>
<dbReference type="InterPro" id="IPR032675">
    <property type="entry name" value="LRR_dom_sf"/>
</dbReference>
<evidence type="ECO:0000313" key="2">
    <source>
        <dbReference type="EMBL" id="KAF9479427.1"/>
    </source>
</evidence>
<dbReference type="Gene3D" id="3.80.10.10">
    <property type="entry name" value="Ribonuclease Inhibitor"/>
    <property type="match status" value="1"/>
</dbReference>
<gene>
    <name evidence="2" type="ORF">BDN70DRAFT_878806</name>
</gene>
<evidence type="ECO:0000259" key="1">
    <source>
        <dbReference type="Pfam" id="PF12937"/>
    </source>
</evidence>
<dbReference type="Proteomes" id="UP000807469">
    <property type="component" value="Unassembled WGS sequence"/>
</dbReference>
<sequence>MERSTIFDLPYEILCHIFDHPDVPNETLFNLALTSQRFNHFALSIYFARFQISNPAEHAEIVFRNNPPHILDALDGLKIALFVPSIKRLVCRFQLERDAGDYEIVIQHMRRLHDLVSSLTAVNDVRLVLGNERCGCCSAFGSGDVLDDALMEWSATIGRTWSKIVEKGCVTLSVIGGRYMGHAYSFKAGKGIGKPGKGPLAGIKNLLMKKRSDSSLGTGDVMMDMIQGDNWRFRRATGTGTAIILTPLSDAAKERPVLRSLIINSMIMVVPPLLHWTISALRLPTVESLHIMNISVNRKCWPAVFTMIANNAPHLTEVRLSRIRQLVPADLLHFLASLPKLRTLHLGRDVDCINTFDLGPFPDFPCLYMLHAPAAWVLKLLSSQRRGLSRLSKLSIAYRMRNDGLSHWVRRSTVTSIPTLLKEQRRSLSISLKIYLGTNPGWRMMEDVESIAAERESLVKPEVGDITSFTLVFDDAIDCDDIPLSVVLPKWLSLFFGLRYLAMRTQPSANGTGTTDAMVTALVVGILREGGLAEISSVQVNGVEVNSDTCGEELGRVEVDSD</sequence>
<dbReference type="EMBL" id="MU155213">
    <property type="protein sequence ID" value="KAF9479427.1"/>
    <property type="molecule type" value="Genomic_DNA"/>
</dbReference>
<name>A0A9P5Z0Z8_9AGAR</name>
<dbReference type="AlphaFoldDB" id="A0A9P5Z0Z8"/>
<protein>
    <recommendedName>
        <fullName evidence="1">F-box domain-containing protein</fullName>
    </recommendedName>
</protein>
<keyword evidence="3" id="KW-1185">Reference proteome</keyword>